<protein>
    <submittedName>
        <fullName evidence="1">Uncharacterized protein</fullName>
    </submittedName>
</protein>
<comment type="caution">
    <text evidence="1">The sequence shown here is derived from an EMBL/GenBank/DDBJ whole genome shotgun (WGS) entry which is preliminary data.</text>
</comment>
<dbReference type="Proteomes" id="UP001642484">
    <property type="component" value="Unassembled WGS sequence"/>
</dbReference>
<keyword evidence="2" id="KW-1185">Reference proteome</keyword>
<sequence>LESILKDIERHGLPKAHSRSTIKRAREKQIEEYSTSYGPVLQALEVLELGSWALSREAFWFCLCAVKSSTVQKIGGMSLLMPHLLELFRMPFDTSSGIYLRHEDWRVMFFGQVALHIGDEVACKSVLGVKGAAGTVFCACCQNGVDFKSALQDHDDRLIPSTCLEFSRFRQHTTESVRDAHQLLRERHEVETAAGFKLLEQSLGFNWHERSLLSIPRH</sequence>
<proteinExistence type="predicted"/>
<reference evidence="1 2" key="1">
    <citation type="submission" date="2024-02" db="EMBL/GenBank/DDBJ databases">
        <authorList>
            <person name="Chen Y."/>
            <person name="Shah S."/>
            <person name="Dougan E. K."/>
            <person name="Thang M."/>
            <person name="Chan C."/>
        </authorList>
    </citation>
    <scope>NUCLEOTIDE SEQUENCE [LARGE SCALE GENOMIC DNA]</scope>
</reference>
<evidence type="ECO:0000313" key="2">
    <source>
        <dbReference type="Proteomes" id="UP001642484"/>
    </source>
</evidence>
<accession>A0ABP0JXR7</accession>
<gene>
    <name evidence="1" type="ORF">CCMP2556_LOCUS13602</name>
</gene>
<organism evidence="1 2">
    <name type="scientific">Durusdinium trenchii</name>
    <dbReference type="NCBI Taxonomy" id="1381693"/>
    <lineage>
        <taxon>Eukaryota</taxon>
        <taxon>Sar</taxon>
        <taxon>Alveolata</taxon>
        <taxon>Dinophyceae</taxon>
        <taxon>Suessiales</taxon>
        <taxon>Symbiodiniaceae</taxon>
        <taxon>Durusdinium</taxon>
    </lineage>
</organism>
<evidence type="ECO:0000313" key="1">
    <source>
        <dbReference type="EMBL" id="CAK9019271.1"/>
    </source>
</evidence>
<name>A0ABP0JXR7_9DINO</name>
<feature type="non-terminal residue" evidence="1">
    <location>
        <position position="218"/>
    </location>
</feature>
<feature type="non-terminal residue" evidence="1">
    <location>
        <position position="1"/>
    </location>
</feature>
<dbReference type="EMBL" id="CAXAMN010006803">
    <property type="protein sequence ID" value="CAK9019271.1"/>
    <property type="molecule type" value="Genomic_DNA"/>
</dbReference>